<feature type="transmembrane region" description="Helical" evidence="1">
    <location>
        <begin position="9"/>
        <end position="30"/>
    </location>
</feature>
<dbReference type="EMBL" id="CP004145">
    <property type="protein sequence ID" value="AGO60942.1"/>
    <property type="molecule type" value="Genomic_DNA"/>
</dbReference>
<reference evidence="2 3" key="1">
    <citation type="journal article" date="2007" name="Proc. Natl. Acad. Sci. U.S.A.">
        <title>Genome dynamics in a natural archaeal population.</title>
        <authorList>
            <person name="Allen E.E."/>
            <person name="Tyson G.W."/>
            <person name="Whitaker R.J."/>
            <person name="Detter J.C."/>
            <person name="Richardson P.M."/>
            <person name="Banfield J.F."/>
        </authorList>
    </citation>
    <scope>NUCLEOTIDE SEQUENCE [LARGE SCALE GENOMIC DNA]</scope>
    <source>
        <strain evidence="3">fer1</strain>
    </source>
</reference>
<proteinExistence type="predicted"/>
<evidence type="ECO:0000313" key="2">
    <source>
        <dbReference type="EMBL" id="AGO60942.1"/>
    </source>
</evidence>
<keyword evidence="1" id="KW-0812">Transmembrane</keyword>
<keyword evidence="1" id="KW-1133">Transmembrane helix</keyword>
<evidence type="ECO:0000313" key="3">
    <source>
        <dbReference type="Proteomes" id="UP000014660"/>
    </source>
</evidence>
<dbReference type="AlphaFoldDB" id="S0AQA4"/>
<dbReference type="KEGG" id="fac:FACI_IFERC01G0962"/>
<sequence>MIHYWKKYLIYAILGYTAYMLYAVIFFYYAKSVHLQMGTFHYFVYSHLNFIIMGIALFYLSKAIAIKRAQAPRTNIKTTVYVRVKKE</sequence>
<dbReference type="HOGENOM" id="CLU_2475850_0_0_2"/>
<feature type="transmembrane region" description="Helical" evidence="1">
    <location>
        <begin position="42"/>
        <end position="60"/>
    </location>
</feature>
<keyword evidence="3" id="KW-1185">Reference proteome</keyword>
<dbReference type="Proteomes" id="UP000014660">
    <property type="component" value="Chromosome"/>
</dbReference>
<keyword evidence="1" id="KW-0472">Membrane</keyword>
<accession>S0AQA4</accession>
<evidence type="ECO:0000256" key="1">
    <source>
        <dbReference type="SAM" id="Phobius"/>
    </source>
</evidence>
<gene>
    <name evidence="2" type="ORF">FACI_IFERC00001G0962</name>
</gene>
<protein>
    <submittedName>
        <fullName evidence="2">Uncharacterized protein</fullName>
    </submittedName>
</protein>
<name>S0AQA4_FERAC</name>
<organism evidence="2 3">
    <name type="scientific">Ferroplasma acidarmanus Fer1</name>
    <dbReference type="NCBI Taxonomy" id="333146"/>
    <lineage>
        <taxon>Archaea</taxon>
        <taxon>Methanobacteriati</taxon>
        <taxon>Thermoplasmatota</taxon>
        <taxon>Thermoplasmata</taxon>
        <taxon>Thermoplasmatales</taxon>
        <taxon>Ferroplasmaceae</taxon>
        <taxon>Ferroplasma</taxon>
    </lineage>
</organism>